<dbReference type="EMBL" id="SDPU01000009">
    <property type="protein sequence ID" value="RYU14802.1"/>
    <property type="molecule type" value="Genomic_DNA"/>
</dbReference>
<evidence type="ECO:0000313" key="1">
    <source>
        <dbReference type="EMBL" id="RYU14802.1"/>
    </source>
</evidence>
<reference evidence="1 2" key="1">
    <citation type="submission" date="2019-01" db="EMBL/GenBank/DDBJ databases">
        <title>Nocardioides guangzhouensis sp. nov., an actinobacterium isolated from soil.</title>
        <authorList>
            <person name="Fu Y."/>
            <person name="Cai Y."/>
            <person name="Lin Z."/>
            <person name="Chen P."/>
        </authorList>
    </citation>
    <scope>NUCLEOTIDE SEQUENCE [LARGE SCALE GENOMIC DNA]</scope>
    <source>
        <strain evidence="1 2">NBRC 105384</strain>
    </source>
</reference>
<proteinExistence type="predicted"/>
<accession>A0A4Q5J7X0</accession>
<organism evidence="1 2">
    <name type="scientific">Nocardioides iriomotensis</name>
    <dbReference type="NCBI Taxonomy" id="715784"/>
    <lineage>
        <taxon>Bacteria</taxon>
        <taxon>Bacillati</taxon>
        <taxon>Actinomycetota</taxon>
        <taxon>Actinomycetes</taxon>
        <taxon>Propionibacteriales</taxon>
        <taxon>Nocardioidaceae</taxon>
        <taxon>Nocardioides</taxon>
    </lineage>
</organism>
<dbReference type="AlphaFoldDB" id="A0A4Q5J7X0"/>
<comment type="caution">
    <text evidence="1">The sequence shown here is derived from an EMBL/GenBank/DDBJ whole genome shotgun (WGS) entry which is preliminary data.</text>
</comment>
<dbReference type="Proteomes" id="UP000291189">
    <property type="component" value="Unassembled WGS sequence"/>
</dbReference>
<keyword evidence="2" id="KW-1185">Reference proteome</keyword>
<gene>
    <name evidence="1" type="ORF">ETU37_02095</name>
</gene>
<dbReference type="RefSeq" id="WP_129985225.1">
    <property type="nucleotide sequence ID" value="NZ_SDPU01000009.1"/>
</dbReference>
<sequence length="442" mass="48246">MTYGEHRDRTYSALSWLLSNGAPTSDSDRAELLAYRGAVVAAAHQLSYRAVHGADPLLRSYPPRQRVDLRRVVISAPIVLVGELAGYPRLTPEASALMDALSRTTTSPHLRAWAEAARHWTVAAETLLDRSEWTGNPSQAWSVIADVADVSEALSLLDRDLVPLASREASSSVDFWERNDRLRLMSRYVATLAESGQNDDAVAHLDRRSRSTRTLAVSRPRDLEAALERLVEVVERRPFSAAELRSFALAQAVFARRCGDLVNPTHETLVESLSRRFDAYRMLAASTARVGSINRPGGMAALAQLNEIALGVSRFARTEPLAVTGQIAALEPHQAAIGRALGRSVVHAVANGSYLVLDESATEVAWRRVSPTESPRIVSASSDLAQKSAMDLGFASKRVEAVGGVEPDPMSTAAERQTSVLRRRLNEQGFRRSSAPNRTLRA</sequence>
<name>A0A4Q5J7X0_9ACTN</name>
<protein>
    <submittedName>
        <fullName evidence="1">Uncharacterized protein</fullName>
    </submittedName>
</protein>
<evidence type="ECO:0000313" key="2">
    <source>
        <dbReference type="Proteomes" id="UP000291189"/>
    </source>
</evidence>